<gene>
    <name evidence="3" type="ORF">TEOVI_000490600</name>
</gene>
<feature type="compositionally biased region" description="Acidic residues" evidence="1">
    <location>
        <begin position="1044"/>
        <end position="1066"/>
    </location>
</feature>
<feature type="region of interest" description="Disordered" evidence="1">
    <location>
        <begin position="1257"/>
        <end position="1277"/>
    </location>
</feature>
<proteinExistence type="predicted"/>
<evidence type="ECO:0000313" key="4">
    <source>
        <dbReference type="Proteomes" id="UP000195570"/>
    </source>
</evidence>
<organism evidence="3 4">
    <name type="scientific">Trypanosoma equiperdum</name>
    <dbReference type="NCBI Taxonomy" id="5694"/>
    <lineage>
        <taxon>Eukaryota</taxon>
        <taxon>Discoba</taxon>
        <taxon>Euglenozoa</taxon>
        <taxon>Kinetoplastea</taxon>
        <taxon>Metakinetoplastina</taxon>
        <taxon>Trypanosomatida</taxon>
        <taxon>Trypanosomatidae</taxon>
        <taxon>Trypanosoma</taxon>
    </lineage>
</organism>
<dbReference type="RefSeq" id="XP_067077840.1">
    <property type="nucleotide sequence ID" value="XM_067221739.1"/>
</dbReference>
<reference evidence="3" key="1">
    <citation type="submission" date="2016-09" db="EMBL/GenBank/DDBJ databases">
        <authorList>
            <person name="Hebert L."/>
            <person name="Moumen B."/>
        </authorList>
    </citation>
    <scope>NUCLEOTIDE SEQUENCE [LARGE SCALE GENOMIC DNA]</scope>
    <source>
        <strain evidence="3">OVI</strain>
    </source>
</reference>
<dbReference type="PANTHER" id="PTHR13500">
    <property type="entry name" value="NUCLEOLAR PRERIBOSOMAL-ASSOCIATED PROTEIN 1"/>
    <property type="match status" value="1"/>
</dbReference>
<dbReference type="InterPro" id="IPR032436">
    <property type="entry name" value="URB1_C"/>
</dbReference>
<keyword evidence="4" id="KW-1185">Reference proteome</keyword>
<dbReference type="PANTHER" id="PTHR13500:SF0">
    <property type="entry name" value="NUCLEOLAR PRE-RIBOSOMAL-ASSOCIATED PROTEIN 1"/>
    <property type="match status" value="1"/>
</dbReference>
<dbReference type="GO" id="GO:0005730">
    <property type="term" value="C:nucleolus"/>
    <property type="evidence" value="ECO:0007669"/>
    <property type="project" value="TreeGrafter"/>
</dbReference>
<dbReference type="GeneID" id="92378846"/>
<feature type="region of interest" description="Disordered" evidence="1">
    <location>
        <begin position="1036"/>
        <end position="1066"/>
    </location>
</feature>
<feature type="region of interest" description="Disordered" evidence="1">
    <location>
        <begin position="1551"/>
        <end position="1584"/>
    </location>
</feature>
<dbReference type="GO" id="GO:0000466">
    <property type="term" value="P:maturation of 5.8S rRNA from tricistronic rRNA transcript (SSU-rRNA, 5.8S rRNA, LSU-rRNA)"/>
    <property type="evidence" value="ECO:0007669"/>
    <property type="project" value="TreeGrafter"/>
</dbReference>
<protein>
    <recommendedName>
        <fullName evidence="2">URB1 C-terminal domain-containing protein</fullName>
    </recommendedName>
</protein>
<dbReference type="Pfam" id="PF16201">
    <property type="entry name" value="NopRA1"/>
    <property type="match status" value="1"/>
</dbReference>
<dbReference type="EMBL" id="CZPT02000533">
    <property type="protein sequence ID" value="SCU66386.1"/>
    <property type="molecule type" value="Genomic_DNA"/>
</dbReference>
<dbReference type="InterPro" id="IPR039844">
    <property type="entry name" value="URB1"/>
</dbReference>
<evidence type="ECO:0000256" key="1">
    <source>
        <dbReference type="SAM" id="MobiDB-lite"/>
    </source>
</evidence>
<dbReference type="GO" id="GO:0000463">
    <property type="term" value="P:maturation of LSU-rRNA from tricistronic rRNA transcript (SSU-rRNA, 5.8S rRNA, LSU-rRNA)"/>
    <property type="evidence" value="ECO:0007669"/>
    <property type="project" value="TreeGrafter"/>
</dbReference>
<evidence type="ECO:0000313" key="3">
    <source>
        <dbReference type="EMBL" id="SCU66386.1"/>
    </source>
</evidence>
<feature type="compositionally biased region" description="Basic and acidic residues" evidence="1">
    <location>
        <begin position="1257"/>
        <end position="1272"/>
    </location>
</feature>
<accession>A0A1G4I3L3</accession>
<evidence type="ECO:0000259" key="2">
    <source>
        <dbReference type="Pfam" id="PF16201"/>
    </source>
</evidence>
<sequence>MALVEPLVGHLLSKHNDTVIEGLSKIKKNATDNEGFSTEFLLHPQGFAALQNALYKQELAAPVLQAMAELVKSCNNAGVRSFVLREMCRGPCFSVLRHALSVLSDATLPTTIAALQFASVAAVYTPKVLLSRFGNVVPFHFACFRPQLPYSQRRIRLARAKFLIDLVISSRADVAESVLCMHGFLTHLLEDAGELLQEGTETGVEVAQTALQVFGKRFIDSRIPPAKKRSVLLAQKHTLRLLVKALGHSLVSESVLHILYRTVTELMESPMDFQLMHVDEEDKGMPNRLLFFILKRLRPRNTPAAARLLIFILHQAPGLIRPYFTRASSHLEEESGNGRVSASIGTISTMNVITRAMLAPIPYHLAAGKAKLEPVEARATTFFTMSPAHVAEEVCPPWVAEYVHRMINGSTDLLMLSFALQMTYAILTRAKTVLGLVVKLQEKQGRIEDEESVESENEDNECDWDAYNAKVQSALLKTVPSWEEFWHRMTQQLHHMMLPPGRSPQEENNGWKPDGKVMFLSQRMFLLMELYSEVFHLRIPWLSALPTRLPVFRPCDQPIVDALRRGEVVVSRWPAPGIAALCSLLVSSLSRGVSMTKMHHITMSSPTGGVQEWPLLLNVVAWAIKHRDEPSEEIQFALAWVARLLQWTVHSVTVRFVCELEEAYLWLSVLNEATLPCFLHMINNLLQRSLSKTADRVTQELAHGEHGVLVNAARTFAAKFDAKTSGKDDGGGENDIKFLKSDDSGGVKREKNKRDGKKFVKDLWVLDMQENMALFKLVIDRVERKWCNRVDLMREHLHSVFTVCHEEHGKRRIALTVLQAEREQRALQPLHDQVIGFCRTLTPPTLVVDTEEAEVQLLSFIRDCDVREGRQRAKLIRRLSKHSSPTLWCRYPTVCWELSALFLVRIKTRSGERDNDAMSETTEVSDLEDLSQALLQLVGGEIGDITKVLLENSSNEGNAVAFLFLLLVTVWTLLKEHSSVSHYRSSTRTTIDVNLFAPLSVLLLRTYSGTLSMVDRIRYCTLLSMNYFLRAQSQSNPLVPDGNDPMDLEPTPEESDKSEEADDEGYCGDSRCYDNSAVFSGIDVPQFLTEHRFLIMDHQRAPQVTPEVDMLSLLVDAWTHEEVATAALQCPVRLHNNILLSRRGDVGWELLRTVFPEFNTPKDVELASFDTVVSANVMDPRYLVPLLHTVLAMPAEQLPRRNVGTKCIPVLLRSLSFTDSHLRRMGAAALGSVWTPSGPTRIVVGYTRLKLTQLAAKRERQSGSGSRLERQQQTETSAEWNCPLLPTPISAFLVMAMAVLGDARHPMYHDVMHFLLATKAAFSDPVPLHRFLLSFPLACITTPIMIKRHEDMRNKADKSSMVAASAEGLLDQLRSEGPIHLEFVTRLVAHGCQTCSDMKAILHSESLYSLTMLISMLAAADDIRLMMLRSVHAICTTSTTVGIMAVSDGHILQWLLGFIQQLTAEYGKDVHSYGGVLFMEALCFLQKLASLAFMLPLYGQHVRQQVCIIRRALTVNGVTTKAVLDAVDTVAGQLDGEAELTASGASILQGRRRKVPCRGPTNGHNNSRTSRGGYGSRSGNRRRR</sequence>
<name>A0A1G4I3L3_TRYEQ</name>
<dbReference type="Proteomes" id="UP000195570">
    <property type="component" value="Unassembled WGS sequence"/>
</dbReference>
<dbReference type="VEuPathDB" id="TriTrypDB:TEOVI_000490600"/>
<feature type="domain" description="URB1 C-terminal" evidence="2">
    <location>
        <begin position="1209"/>
        <end position="1454"/>
    </location>
</feature>
<comment type="caution">
    <text evidence="3">The sequence shown here is derived from an EMBL/GenBank/DDBJ whole genome shotgun (WGS) entry which is preliminary data.</text>
</comment>